<keyword evidence="2" id="KW-0812">Transmembrane</keyword>
<gene>
    <name evidence="3" type="ORF">ARMGADRAFT_1075152</name>
</gene>
<evidence type="ECO:0000313" key="4">
    <source>
        <dbReference type="Proteomes" id="UP000217790"/>
    </source>
</evidence>
<accession>A0A2H3DSU5</accession>
<proteinExistence type="predicted"/>
<evidence type="ECO:0000313" key="3">
    <source>
        <dbReference type="EMBL" id="PBK98295.1"/>
    </source>
</evidence>
<reference evidence="4" key="1">
    <citation type="journal article" date="2017" name="Nat. Ecol. Evol.">
        <title>Genome expansion and lineage-specific genetic innovations in the forest pathogenic fungi Armillaria.</title>
        <authorList>
            <person name="Sipos G."/>
            <person name="Prasanna A.N."/>
            <person name="Walter M.C."/>
            <person name="O'Connor E."/>
            <person name="Balint B."/>
            <person name="Krizsan K."/>
            <person name="Kiss B."/>
            <person name="Hess J."/>
            <person name="Varga T."/>
            <person name="Slot J."/>
            <person name="Riley R."/>
            <person name="Boka B."/>
            <person name="Rigling D."/>
            <person name="Barry K."/>
            <person name="Lee J."/>
            <person name="Mihaltcheva S."/>
            <person name="LaButti K."/>
            <person name="Lipzen A."/>
            <person name="Waldron R."/>
            <person name="Moloney N.M."/>
            <person name="Sperisen C."/>
            <person name="Kredics L."/>
            <person name="Vagvoelgyi C."/>
            <person name="Patrignani A."/>
            <person name="Fitzpatrick D."/>
            <person name="Nagy I."/>
            <person name="Doyle S."/>
            <person name="Anderson J.B."/>
            <person name="Grigoriev I.V."/>
            <person name="Gueldener U."/>
            <person name="Muensterkoetter M."/>
            <person name="Nagy L.G."/>
        </authorList>
    </citation>
    <scope>NUCLEOTIDE SEQUENCE [LARGE SCALE GENOMIC DNA]</scope>
    <source>
        <strain evidence="4">Ar21-2</strain>
    </source>
</reference>
<keyword evidence="4" id="KW-1185">Reference proteome</keyword>
<dbReference type="InParanoid" id="A0A2H3DSU5"/>
<dbReference type="EMBL" id="KZ293648">
    <property type="protein sequence ID" value="PBK98295.1"/>
    <property type="molecule type" value="Genomic_DNA"/>
</dbReference>
<sequence>MPRTTRTHDRLDCHTTTLITQSRSELVLPLPWKSKVHHRIIPRIGSSSRGRQVQVVPPCLSCAIDIFSQKYYCDRVYPNVVAEALQRSLPVNDISLIRDVTNHVWTNKVPEIKADVADCVEKERELIQAFKNSTLKISDLTKDGKIAYVVIDSLYREFGNMFKNVVEFLGWGVVIITGGLDPCMGRIRTVGYNYGCTAANGKDFISSFNDAAKAGYIPSTNEVGRNGPPLTTQQKEYIESPVDVDPATLITKDSEDLIQAPIEVSAPVPLPPVFSSVPTDGTPSTSVPSYSIPSHPLPSTALTPPLVSSPSPPTTTPHPQGTVFISPQPDTLEAFYRLLWMPAIETTNHPNPQTLITVILTAFFSTAGILLLLALCIIAYDTSWIEEEEEVHAAFPFHYIPNHHLVPQPSLTLLPEARIRA</sequence>
<evidence type="ECO:0000256" key="1">
    <source>
        <dbReference type="SAM" id="MobiDB-lite"/>
    </source>
</evidence>
<dbReference type="AlphaFoldDB" id="A0A2H3DSU5"/>
<feature type="region of interest" description="Disordered" evidence="1">
    <location>
        <begin position="301"/>
        <end position="320"/>
    </location>
</feature>
<protein>
    <submittedName>
        <fullName evidence="3">Uncharacterized protein</fullName>
    </submittedName>
</protein>
<keyword evidence="2" id="KW-0472">Membrane</keyword>
<dbReference type="Proteomes" id="UP000217790">
    <property type="component" value="Unassembled WGS sequence"/>
</dbReference>
<dbReference type="STRING" id="47427.A0A2H3DSU5"/>
<dbReference type="OrthoDB" id="3057039at2759"/>
<feature type="region of interest" description="Disordered" evidence="1">
    <location>
        <begin position="273"/>
        <end position="294"/>
    </location>
</feature>
<organism evidence="3 4">
    <name type="scientific">Armillaria gallica</name>
    <name type="common">Bulbous honey fungus</name>
    <name type="synonym">Armillaria bulbosa</name>
    <dbReference type="NCBI Taxonomy" id="47427"/>
    <lineage>
        <taxon>Eukaryota</taxon>
        <taxon>Fungi</taxon>
        <taxon>Dikarya</taxon>
        <taxon>Basidiomycota</taxon>
        <taxon>Agaricomycotina</taxon>
        <taxon>Agaricomycetes</taxon>
        <taxon>Agaricomycetidae</taxon>
        <taxon>Agaricales</taxon>
        <taxon>Marasmiineae</taxon>
        <taxon>Physalacriaceae</taxon>
        <taxon>Armillaria</taxon>
    </lineage>
</organism>
<feature type="transmembrane region" description="Helical" evidence="2">
    <location>
        <begin position="355"/>
        <end position="380"/>
    </location>
</feature>
<evidence type="ECO:0000256" key="2">
    <source>
        <dbReference type="SAM" id="Phobius"/>
    </source>
</evidence>
<keyword evidence="2" id="KW-1133">Transmembrane helix</keyword>
<name>A0A2H3DSU5_ARMGA</name>
<feature type="compositionally biased region" description="Polar residues" evidence="1">
    <location>
        <begin position="279"/>
        <end position="292"/>
    </location>
</feature>